<dbReference type="Proteomes" id="UP000077154">
    <property type="component" value="Unassembled WGS sequence"/>
</dbReference>
<feature type="region of interest" description="Disordered" evidence="1">
    <location>
        <begin position="129"/>
        <end position="151"/>
    </location>
</feature>
<protein>
    <recommendedName>
        <fullName evidence="3">Condensation domain-containing protein</fullName>
    </recommendedName>
</protein>
<dbReference type="GeneID" id="36288259"/>
<proteinExistence type="predicted"/>
<evidence type="ECO:0000313" key="2">
    <source>
        <dbReference type="EMBL" id="OAF58044.1"/>
    </source>
</evidence>
<evidence type="ECO:0000256" key="1">
    <source>
        <dbReference type="SAM" id="MobiDB-lite"/>
    </source>
</evidence>
<dbReference type="InterPro" id="IPR023213">
    <property type="entry name" value="CAT-like_dom_sf"/>
</dbReference>
<dbReference type="EMBL" id="KV441398">
    <property type="protein sequence ID" value="OAF58044.1"/>
    <property type="molecule type" value="Genomic_DNA"/>
</dbReference>
<evidence type="ECO:0008006" key="3">
    <source>
        <dbReference type="Google" id="ProtNLM"/>
    </source>
</evidence>
<sequence length="163" mass="18882">MILGNFTAEILEFSRSQDEDPLDFSESLWDRTDSPKLDGLGVILPFRFTLVSRPWQQHVVLTLHTSHVQWDGISIPRLFSDFASIFNQTPLPPTTDFAQYSYYRAHKYKKKSIPISSFGASILTARRWRSHSHQMQNQQQQSNQMSPYGRSKESLCLPNYQQG</sequence>
<gene>
    <name evidence="2" type="ORF">VC83_05192</name>
</gene>
<dbReference type="VEuPathDB" id="FungiDB:GMDG_00360"/>
<reference evidence="2" key="1">
    <citation type="submission" date="2016-03" db="EMBL/GenBank/DDBJ databases">
        <title>Updated assembly of Pseudogymnoascus destructans, the fungus causing white-nose syndrome of bats.</title>
        <authorList>
            <person name="Palmer J.M."/>
            <person name="Drees K.P."/>
            <person name="Foster J.T."/>
            <person name="Lindner D.L."/>
        </authorList>
    </citation>
    <scope>NUCLEOTIDE SEQUENCE [LARGE SCALE GENOMIC DNA]</scope>
    <source>
        <strain evidence="2">20631-21</strain>
    </source>
</reference>
<name>A0A177AAB3_9PEZI</name>
<dbReference type="AlphaFoldDB" id="A0A177AAB3"/>
<dbReference type="RefSeq" id="XP_024323330.1">
    <property type="nucleotide sequence ID" value="XM_024468816.1"/>
</dbReference>
<dbReference type="Gene3D" id="3.30.559.10">
    <property type="entry name" value="Chloramphenicol acetyltransferase-like domain"/>
    <property type="match status" value="1"/>
</dbReference>
<organism evidence="2">
    <name type="scientific">Pseudogymnoascus destructans</name>
    <dbReference type="NCBI Taxonomy" id="655981"/>
    <lineage>
        <taxon>Eukaryota</taxon>
        <taxon>Fungi</taxon>
        <taxon>Dikarya</taxon>
        <taxon>Ascomycota</taxon>
        <taxon>Pezizomycotina</taxon>
        <taxon>Leotiomycetes</taxon>
        <taxon>Thelebolales</taxon>
        <taxon>Thelebolaceae</taxon>
        <taxon>Pseudogymnoascus</taxon>
    </lineage>
</organism>
<feature type="compositionally biased region" description="Low complexity" evidence="1">
    <location>
        <begin position="133"/>
        <end position="146"/>
    </location>
</feature>
<dbReference type="SUPFAM" id="SSF52777">
    <property type="entry name" value="CoA-dependent acyltransferases"/>
    <property type="match status" value="1"/>
</dbReference>
<accession>A0A177AAB3</accession>